<accession>A0A1A9HV31</accession>
<dbReference type="Pfam" id="PF04890">
    <property type="entry name" value="DUF648"/>
    <property type="match status" value="1"/>
</dbReference>
<dbReference type="AlphaFoldDB" id="A0A1A9HV31"/>
<evidence type="ECO:0000256" key="1">
    <source>
        <dbReference type="SAM" id="Phobius"/>
    </source>
</evidence>
<evidence type="ECO:0000313" key="3">
    <source>
        <dbReference type="Proteomes" id="UP000078162"/>
    </source>
</evidence>
<dbReference type="OrthoDB" id="17616at2"/>
<keyword evidence="1" id="KW-1133">Transmembrane helix</keyword>
<dbReference type="InterPro" id="IPR006974">
    <property type="entry name" value="DUF648"/>
</dbReference>
<feature type="transmembrane region" description="Helical" evidence="1">
    <location>
        <begin position="63"/>
        <end position="85"/>
    </location>
</feature>
<name>A0A1A9HV31_9CHLA</name>
<sequence>MSNLSFSLNYKPSGLEKTIQFLDNCLTWGGKENCILGKATVDGKIWCLTSIKERKACSTCRKILIVLLYLFIPIVLIFHILRFLLLQIYQNRHYRILYIREPISIKNEALLMPEEIKHALNRMALVVNYLPEKYVHAYFTLATVSIKETGEPIQVPKIYVCPHIKNIIHHAQEHLGWGAHSIWNYSFPTLYAKAPHLCSNIPGIKSSIKYLKKYSSLEVLDYRAHTHLMALFFSYIYYSCTKDPETGALVTHLPYYTVNRTTGETEFTVWYYLFNHQDFTRRIPDVWYHHATDNCPIDNDTWNSKFRGLTYGNLLVSSLWSLKGMTLRPIVLTDDNNTKMTIIWKGRYAQVWA</sequence>
<reference evidence="2 3" key="1">
    <citation type="submission" date="2016-03" db="EMBL/GenBank/DDBJ databases">
        <title>Culture-independent genomics supports pathogen discovery for uncultivable bacteria within the genus Chlamydia.</title>
        <authorList>
            <person name="Taylor-Brown A."/>
            <person name="Bachmann N.L."/>
            <person name="Borel N."/>
            <person name="Polkinghorne A."/>
        </authorList>
    </citation>
    <scope>NUCLEOTIDE SEQUENCE [LARGE SCALE GENOMIC DNA]</scope>
    <source>
        <strain evidence="2 3">2742-308</strain>
    </source>
</reference>
<gene>
    <name evidence="2" type="ORF">Cs308_0679</name>
</gene>
<dbReference type="KEGG" id="csaz:Cs308_0679"/>
<keyword evidence="1" id="KW-0812">Transmembrane</keyword>
<organism evidence="2 3">
    <name type="scientific">Candidatus Chlamydia sanziniae</name>
    <dbReference type="NCBI Taxonomy" id="1806891"/>
    <lineage>
        <taxon>Bacteria</taxon>
        <taxon>Pseudomonadati</taxon>
        <taxon>Chlamydiota</taxon>
        <taxon>Chlamydiia</taxon>
        <taxon>Chlamydiales</taxon>
        <taxon>Chlamydiaceae</taxon>
        <taxon>Chlamydia/Chlamydophila group</taxon>
        <taxon>Chlamydia</taxon>
    </lineage>
</organism>
<dbReference type="EMBL" id="CP014639">
    <property type="protein sequence ID" value="ANH78849.1"/>
    <property type="molecule type" value="Genomic_DNA"/>
</dbReference>
<proteinExistence type="predicted"/>
<evidence type="ECO:0000313" key="2">
    <source>
        <dbReference type="EMBL" id="ANH78849.1"/>
    </source>
</evidence>
<dbReference type="PATRIC" id="fig|1806891.3.peg.670"/>
<protein>
    <submittedName>
        <fullName evidence="2">Uncharacterized protein</fullName>
    </submittedName>
</protein>
<dbReference type="Proteomes" id="UP000078162">
    <property type="component" value="Chromosome"/>
</dbReference>
<keyword evidence="3" id="KW-1185">Reference proteome</keyword>
<dbReference type="RefSeq" id="WP_066482521.1">
    <property type="nucleotide sequence ID" value="NZ_CP014639.1"/>
</dbReference>
<keyword evidence="1" id="KW-0472">Membrane</keyword>